<organism evidence="1 2">
    <name type="scientific">Aliiroseovarius crassostreae</name>
    <dbReference type="NCBI Taxonomy" id="154981"/>
    <lineage>
        <taxon>Bacteria</taxon>
        <taxon>Pseudomonadati</taxon>
        <taxon>Pseudomonadota</taxon>
        <taxon>Alphaproteobacteria</taxon>
        <taxon>Rhodobacterales</taxon>
        <taxon>Paracoccaceae</taxon>
        <taxon>Aliiroseovarius</taxon>
    </lineage>
</organism>
<dbReference type="RefSeq" id="WP_055192721.1">
    <property type="nucleotide sequence ID" value="NZ_FPBS01000003.1"/>
</dbReference>
<dbReference type="STRING" id="154981.AKJ29_03440"/>
<dbReference type="EMBL" id="LKBA01000024">
    <property type="protein sequence ID" value="KPN61687.1"/>
    <property type="molecule type" value="Genomic_DNA"/>
</dbReference>
<sequence length="67" mass="7721">MTLDTSETDITTRAQFLWRTDIDPDQSRDHQLLSLARETLRQVRRLPDCVDLAENAAFHPQNITLVA</sequence>
<protein>
    <submittedName>
        <fullName evidence="1">Uncharacterized protein</fullName>
    </submittedName>
</protein>
<gene>
    <name evidence="1" type="ORF">AKJ29_03440</name>
</gene>
<proteinExistence type="predicted"/>
<reference evidence="1 2" key="1">
    <citation type="submission" date="2015-09" db="EMBL/GenBank/DDBJ databases">
        <title>Draft genome sequence of Aliiroseovarius crassostreae CV919-312TSm, the causative agent of Roseovarius Oyster Disease (formerly Juvenile Oyster Disease).</title>
        <authorList>
            <person name="Kessner L."/>
            <person name="Spinard E."/>
            <person name="Nelson D."/>
        </authorList>
    </citation>
    <scope>NUCLEOTIDE SEQUENCE [LARGE SCALE GENOMIC DNA]</scope>
    <source>
        <strain evidence="1 2">CV919-312</strain>
    </source>
</reference>
<evidence type="ECO:0000313" key="2">
    <source>
        <dbReference type="Proteomes" id="UP000050471"/>
    </source>
</evidence>
<dbReference type="Proteomes" id="UP000050471">
    <property type="component" value="Unassembled WGS sequence"/>
</dbReference>
<accession>A0A0P7ICP9</accession>
<dbReference type="AlphaFoldDB" id="A0A0P7ICP9"/>
<name>A0A0P7ICP9_9RHOB</name>
<keyword evidence="2" id="KW-1185">Reference proteome</keyword>
<evidence type="ECO:0000313" key="1">
    <source>
        <dbReference type="EMBL" id="KPN61687.1"/>
    </source>
</evidence>
<comment type="caution">
    <text evidence="1">The sequence shown here is derived from an EMBL/GenBank/DDBJ whole genome shotgun (WGS) entry which is preliminary data.</text>
</comment>